<feature type="compositionally biased region" description="Low complexity" evidence="1">
    <location>
        <begin position="9"/>
        <end position="20"/>
    </location>
</feature>
<evidence type="ECO:0000313" key="4">
    <source>
        <dbReference type="Proteomes" id="UP000270021"/>
    </source>
</evidence>
<dbReference type="InterPro" id="IPR043129">
    <property type="entry name" value="ATPase_NBD"/>
</dbReference>
<dbReference type="InterPro" id="IPR022496">
    <property type="entry name" value="T6A_TsaB"/>
</dbReference>
<dbReference type="SUPFAM" id="SSF53067">
    <property type="entry name" value="Actin-like ATPase domain"/>
    <property type="match status" value="2"/>
</dbReference>
<accession>A0A3Q8WRY7</accession>
<name>A0A3Q8WRY7_9ACTO</name>
<dbReference type="KEGG" id="fsl:EJO69_00040"/>
<dbReference type="InterPro" id="IPR000905">
    <property type="entry name" value="Gcp-like_dom"/>
</dbReference>
<dbReference type="Gene3D" id="3.30.420.40">
    <property type="match status" value="2"/>
</dbReference>
<dbReference type="Proteomes" id="UP000270021">
    <property type="component" value="Chromosome"/>
</dbReference>
<dbReference type="GO" id="GO:0016740">
    <property type="term" value="F:transferase activity"/>
    <property type="evidence" value="ECO:0007669"/>
    <property type="project" value="UniProtKB-KW"/>
</dbReference>
<reference evidence="3 4" key="1">
    <citation type="submission" date="2018-12" db="EMBL/GenBank/DDBJ databases">
        <title>Complete genome sequence of Flaviflexus salsibiostraticola KCTC 33148.</title>
        <authorList>
            <person name="Bae J.-W."/>
        </authorList>
    </citation>
    <scope>NUCLEOTIDE SEQUENCE [LARGE SCALE GENOMIC DNA]</scope>
    <source>
        <strain evidence="3 4">KCTC 33148</strain>
    </source>
</reference>
<sequence length="231" mass="23903">MNRRRSIPSAGTSAKSASTAEEATVSTLTIETSTVSVIALVGETTIVRRSPDARHHAETLAALVAEVVEEGGLPDLIVAGTGPAAFTGLRAGLVTARALARAWNVPLVGIGSLEVLGRTALDSGTGPVVAVGDARRKEVYAAEMVPLGVDDVSVTWGPEVLTAQMLATRGPGRYVGPGAALYADILAGGTDLEIDPEAMVRLAKSRISRAEAGEQLDLGTEPRYLRRPDIG</sequence>
<feature type="region of interest" description="Disordered" evidence="1">
    <location>
        <begin position="1"/>
        <end position="20"/>
    </location>
</feature>
<dbReference type="Pfam" id="PF00814">
    <property type="entry name" value="TsaD"/>
    <property type="match status" value="1"/>
</dbReference>
<evidence type="ECO:0000313" key="3">
    <source>
        <dbReference type="EMBL" id="AZN28864.1"/>
    </source>
</evidence>
<gene>
    <name evidence="3" type="primary">tsaB</name>
    <name evidence="3" type="ORF">EJO69_00040</name>
</gene>
<dbReference type="EMBL" id="CP034438">
    <property type="protein sequence ID" value="AZN28864.1"/>
    <property type="molecule type" value="Genomic_DNA"/>
</dbReference>
<dbReference type="AlphaFoldDB" id="A0A3Q8WRY7"/>
<dbReference type="NCBIfam" id="TIGR03725">
    <property type="entry name" value="T6A_YeaZ"/>
    <property type="match status" value="1"/>
</dbReference>
<proteinExistence type="predicted"/>
<protein>
    <submittedName>
        <fullName evidence="3">tRNA (Adenosine(37)-N6)-threonylcarbamoyltransferase complex dimerization subunit type 1 TsaB</fullName>
    </submittedName>
</protein>
<organism evidence="3 4">
    <name type="scientific">Flaviflexus salsibiostraticola</name>
    <dbReference type="NCBI Taxonomy" id="1282737"/>
    <lineage>
        <taxon>Bacteria</taxon>
        <taxon>Bacillati</taxon>
        <taxon>Actinomycetota</taxon>
        <taxon>Actinomycetes</taxon>
        <taxon>Actinomycetales</taxon>
        <taxon>Actinomycetaceae</taxon>
        <taxon>Flaviflexus</taxon>
    </lineage>
</organism>
<dbReference type="OrthoDB" id="9809995at2"/>
<dbReference type="GO" id="GO:0002949">
    <property type="term" value="P:tRNA threonylcarbamoyladenosine modification"/>
    <property type="evidence" value="ECO:0007669"/>
    <property type="project" value="InterPro"/>
</dbReference>
<keyword evidence="4" id="KW-1185">Reference proteome</keyword>
<evidence type="ECO:0000256" key="1">
    <source>
        <dbReference type="SAM" id="MobiDB-lite"/>
    </source>
</evidence>
<keyword evidence="3" id="KW-0808">Transferase</keyword>
<evidence type="ECO:0000259" key="2">
    <source>
        <dbReference type="Pfam" id="PF00814"/>
    </source>
</evidence>
<feature type="domain" description="Gcp-like" evidence="2">
    <location>
        <begin position="53"/>
        <end position="148"/>
    </location>
</feature>